<evidence type="ECO:0000259" key="1">
    <source>
        <dbReference type="Pfam" id="PF06985"/>
    </source>
</evidence>
<dbReference type="InterPro" id="IPR010730">
    <property type="entry name" value="HET"/>
</dbReference>
<dbReference type="Proteomes" id="UP000730481">
    <property type="component" value="Unassembled WGS sequence"/>
</dbReference>
<dbReference type="OrthoDB" id="47007at2759"/>
<evidence type="ECO:0000313" key="2">
    <source>
        <dbReference type="EMBL" id="KAF4332671.1"/>
    </source>
</evidence>
<feature type="domain" description="Heterokaryon incompatibility" evidence="1">
    <location>
        <begin position="235"/>
        <end position="395"/>
    </location>
</feature>
<dbReference type="Pfam" id="PF06985">
    <property type="entry name" value="HET"/>
    <property type="match status" value="1"/>
</dbReference>
<reference evidence="2" key="1">
    <citation type="journal article" date="2017" name="Mycologia">
        <title>Fusarium algeriense, sp. nov., a novel toxigenic crown rot pathogen of durum wheat from Algeria is nested in the Fusarium burgessii species complex.</title>
        <authorList>
            <person name="Laraba I."/>
            <person name="Keddad A."/>
            <person name="Boureghda H."/>
            <person name="Abdallah N."/>
            <person name="Vaughan M.M."/>
            <person name="Proctor R.H."/>
            <person name="Busman M."/>
            <person name="O'Donnell K."/>
        </authorList>
    </citation>
    <scope>NUCLEOTIDE SEQUENCE</scope>
    <source>
        <strain evidence="2">NRRL 25174</strain>
    </source>
</reference>
<dbReference type="AlphaFoldDB" id="A0A9P5A685"/>
<proteinExistence type="predicted"/>
<reference evidence="2" key="2">
    <citation type="submission" date="2020-02" db="EMBL/GenBank/DDBJ databases">
        <title>Identification and distribution of gene clusters putatively required for synthesis of sphingolipid metabolism inhibitors in phylogenetically diverse species of the filamentous fungus Fusarium.</title>
        <authorList>
            <person name="Kim H.-S."/>
            <person name="Busman M."/>
            <person name="Brown D.W."/>
            <person name="Divon H."/>
            <person name="Uhlig S."/>
            <person name="Proctor R.H."/>
        </authorList>
    </citation>
    <scope>NUCLEOTIDE SEQUENCE</scope>
    <source>
        <strain evidence="2">NRRL 25174</strain>
    </source>
</reference>
<sequence length="731" mass="81553">MTACNFCSPALTVPSLLPALSSIWDEGFAIVESSSTPYFIAKAATPLNEIGFPYHSSLESLVTSAEKCPLCKAVLENVKRFQDGLESVKRDTHKKYFVLERQGHGSPDNWTFSLVKRLDGADGFSVVSNSKRERLLYLMGSFGFCVEPSLSESSISQTTDVSPGKSIRGVRVNSNAGAEDTLDVAKGWIRDCVQNHHTCIPPRVKLPSRILDLNAFDDPGKVRLWETQGQESGSYITLSYCWGSDASVHKRTTHSTLSEHLESIEVDSLPQTYKDAIQITRSLGLRYLWIDSLCICQDDPDDWARESAAMQQVYAGAYLTIAADKASSLTDGFLIRSKREHVPTKLKVSSSENVSDVADISAYSFEVPAIKTCGARSWMELDKEPTTYRAWAMQERLLPQRLLHFASDQLYFECNRHFLSEDGVKVLGRWNSVYPGVEKSFSDIARKSMVSITHQLWYLILENYTGRQLTVKSDRLPAISGLAALIKQKLNSKKGPTESVTEYVAGLWSDALIEGLRWTVIGRRSIGNILPDARPLPGELEYIAPTWSPASFDGRSAHGMTMPGWVNVAVAKEFSVTPKNKENPLGELVDGSITLCAPMIKMELSEIPDEDEAKLGDWRRNMRLCTPRGSAYGAYSSFDCFRGQSTESRDWVKNNSIFALILSEGRYLERQTEGNTLYHALLVIRVSEARRARAGREEFRRIGTIHLDSECIGSDEDIVKDVDGFREVVII</sequence>
<name>A0A9P5A685_9HYPO</name>
<keyword evidence="3" id="KW-1185">Reference proteome</keyword>
<evidence type="ECO:0000313" key="3">
    <source>
        <dbReference type="Proteomes" id="UP000730481"/>
    </source>
</evidence>
<protein>
    <submittedName>
        <fullName evidence="2">Het-domain protein</fullName>
    </submittedName>
</protein>
<accession>A0A9P5A685</accession>
<gene>
    <name evidence="2" type="ORF">FBEOM_13531</name>
</gene>
<organism evidence="2 3">
    <name type="scientific">Fusarium beomiforme</name>
    <dbReference type="NCBI Taxonomy" id="44412"/>
    <lineage>
        <taxon>Eukaryota</taxon>
        <taxon>Fungi</taxon>
        <taxon>Dikarya</taxon>
        <taxon>Ascomycota</taxon>
        <taxon>Pezizomycotina</taxon>
        <taxon>Sordariomycetes</taxon>
        <taxon>Hypocreomycetidae</taxon>
        <taxon>Hypocreales</taxon>
        <taxon>Nectriaceae</taxon>
        <taxon>Fusarium</taxon>
        <taxon>Fusarium burgessii species complex</taxon>
    </lineage>
</organism>
<dbReference type="PANTHER" id="PTHR33112:SF16">
    <property type="entry name" value="HETEROKARYON INCOMPATIBILITY DOMAIN-CONTAINING PROTEIN"/>
    <property type="match status" value="1"/>
</dbReference>
<dbReference type="PANTHER" id="PTHR33112">
    <property type="entry name" value="DOMAIN PROTEIN, PUTATIVE-RELATED"/>
    <property type="match status" value="1"/>
</dbReference>
<dbReference type="EMBL" id="PVQB02001014">
    <property type="protein sequence ID" value="KAF4332671.1"/>
    <property type="molecule type" value="Genomic_DNA"/>
</dbReference>
<comment type="caution">
    <text evidence="2">The sequence shown here is derived from an EMBL/GenBank/DDBJ whole genome shotgun (WGS) entry which is preliminary data.</text>
</comment>